<feature type="transmembrane region" description="Helical" evidence="6">
    <location>
        <begin position="479"/>
        <end position="499"/>
    </location>
</feature>
<keyword evidence="6" id="KW-0472">Membrane</keyword>
<evidence type="ECO:0000256" key="1">
    <source>
        <dbReference type="ARBA" id="ARBA00001971"/>
    </source>
</evidence>
<sequence>MLMEYTLFGGPPAHVINAVKASLNSVLGSYAPVIHKIARDRVTKLFGSHQDWEPIKVHDIVLMVVGASSARVFHSTAASENDEWLALSTGYVMAVFDSIRALKAWQPYLRPFVFRFLPERKAIQDQWMRARKFVAESLSTRQRNGGKNLEDPPSCLDFLCSSKNVGLSEDVDKQLLYQMTLVAVGTVTTHATIVQCLYDLAMYPEYIPVLREEIEAAEVDTNGLLTKTGLTSMKKMDSFIKESQRLSHPDLTTFQRAATGHLTLPDGTFVPKGTKLEIATAAIYADGSIYPEPEKFDGMRFYRMRQEPGEEGKHQFTSVILKNYDLRLPPNASRPANTEVEVILPTIIAALGHTANAAQLWSVIPYAVASVVTVIVAFASDHFQVRGIIMLVTMPIAIVGYAVIANVDSPSVKYGMTFLMATGLYSSVPPVLGWLANNSAGHYKRATAAALQLAIANCGGFVTVFVYPSPQAPQFHKGHTIILSLLVGGWFMILGNVLYCHKVNKDKARGHYDEYIGCGDDRDPSFRLVL</sequence>
<comment type="caution">
    <text evidence="7">The sequence shown here is derived from an EMBL/GenBank/DDBJ whole genome shotgun (WGS) entry which is preliminary data.</text>
</comment>
<dbReference type="Pfam" id="PF00067">
    <property type="entry name" value="p450"/>
    <property type="match status" value="1"/>
</dbReference>
<evidence type="ECO:0000256" key="5">
    <source>
        <dbReference type="ARBA" id="ARBA00023004"/>
    </source>
</evidence>
<dbReference type="CDD" id="cd11041">
    <property type="entry name" value="CYP503A1-like"/>
    <property type="match status" value="1"/>
</dbReference>
<keyword evidence="5" id="KW-0408">Iron</keyword>
<gene>
    <name evidence="7" type="ORF">SCUCBS95973_003015</name>
</gene>
<feature type="transmembrane region" description="Helical" evidence="6">
    <location>
        <begin position="387"/>
        <end position="404"/>
    </location>
</feature>
<organism evidence="7 8">
    <name type="scientific">Sporothrix curviconia</name>
    <dbReference type="NCBI Taxonomy" id="1260050"/>
    <lineage>
        <taxon>Eukaryota</taxon>
        <taxon>Fungi</taxon>
        <taxon>Dikarya</taxon>
        <taxon>Ascomycota</taxon>
        <taxon>Pezizomycotina</taxon>
        <taxon>Sordariomycetes</taxon>
        <taxon>Sordariomycetidae</taxon>
        <taxon>Ophiostomatales</taxon>
        <taxon>Ophiostomataceae</taxon>
        <taxon>Sporothrix</taxon>
    </lineage>
</organism>
<evidence type="ECO:0000256" key="6">
    <source>
        <dbReference type="SAM" id="Phobius"/>
    </source>
</evidence>
<reference evidence="7 8" key="1">
    <citation type="submission" date="2024-01" db="EMBL/GenBank/DDBJ databases">
        <authorList>
            <person name="Allen C."/>
            <person name="Tagirdzhanova G."/>
        </authorList>
    </citation>
    <scope>NUCLEOTIDE SEQUENCE [LARGE SCALE GENOMIC DNA]</scope>
</reference>
<dbReference type="SUPFAM" id="SSF103473">
    <property type="entry name" value="MFS general substrate transporter"/>
    <property type="match status" value="1"/>
</dbReference>
<dbReference type="Gene3D" id="1.10.630.10">
    <property type="entry name" value="Cytochrome P450"/>
    <property type="match status" value="1"/>
</dbReference>
<feature type="transmembrane region" description="Helical" evidence="6">
    <location>
        <begin position="448"/>
        <end position="467"/>
    </location>
</feature>
<proteinExistence type="inferred from homology"/>
<dbReference type="Gene3D" id="1.20.1250.20">
    <property type="entry name" value="MFS general substrate transporter like domains"/>
    <property type="match status" value="1"/>
</dbReference>
<comment type="similarity">
    <text evidence="2">Belongs to the cytochrome P450 family.</text>
</comment>
<evidence type="ECO:0000313" key="8">
    <source>
        <dbReference type="Proteomes" id="UP001642405"/>
    </source>
</evidence>
<keyword evidence="8" id="KW-1185">Reference proteome</keyword>
<keyword evidence="4" id="KW-0560">Oxidoreductase</keyword>
<dbReference type="SUPFAM" id="SSF48264">
    <property type="entry name" value="Cytochrome P450"/>
    <property type="match status" value="1"/>
</dbReference>
<dbReference type="InterPro" id="IPR036396">
    <property type="entry name" value="Cyt_P450_sf"/>
</dbReference>
<accession>A0ABP0BBX2</accession>
<dbReference type="InterPro" id="IPR001128">
    <property type="entry name" value="Cyt_P450"/>
</dbReference>
<evidence type="ECO:0000256" key="4">
    <source>
        <dbReference type="ARBA" id="ARBA00023002"/>
    </source>
</evidence>
<dbReference type="EMBL" id="CAWUHB010000012">
    <property type="protein sequence ID" value="CAK7217036.1"/>
    <property type="molecule type" value="Genomic_DNA"/>
</dbReference>
<dbReference type="InterPro" id="IPR036259">
    <property type="entry name" value="MFS_trans_sf"/>
</dbReference>
<evidence type="ECO:0008006" key="9">
    <source>
        <dbReference type="Google" id="ProtNLM"/>
    </source>
</evidence>
<dbReference type="Proteomes" id="UP001642405">
    <property type="component" value="Unassembled WGS sequence"/>
</dbReference>
<comment type="cofactor">
    <cofactor evidence="1">
        <name>heme</name>
        <dbReference type="ChEBI" id="CHEBI:30413"/>
    </cofactor>
</comment>
<evidence type="ECO:0000256" key="2">
    <source>
        <dbReference type="ARBA" id="ARBA00010617"/>
    </source>
</evidence>
<keyword evidence="6" id="KW-1133">Transmembrane helix</keyword>
<keyword evidence="6" id="KW-0812">Transmembrane</keyword>
<dbReference type="PANTHER" id="PTHR46206">
    <property type="entry name" value="CYTOCHROME P450"/>
    <property type="match status" value="1"/>
</dbReference>
<feature type="transmembrane region" description="Helical" evidence="6">
    <location>
        <begin position="416"/>
        <end position="436"/>
    </location>
</feature>
<evidence type="ECO:0000256" key="3">
    <source>
        <dbReference type="ARBA" id="ARBA00022723"/>
    </source>
</evidence>
<evidence type="ECO:0000313" key="7">
    <source>
        <dbReference type="EMBL" id="CAK7217036.1"/>
    </source>
</evidence>
<protein>
    <recommendedName>
        <fullName evidence="9">Cytochrome P450</fullName>
    </recommendedName>
</protein>
<keyword evidence="3" id="KW-0479">Metal-binding</keyword>
<feature type="transmembrane region" description="Helical" evidence="6">
    <location>
        <begin position="360"/>
        <end position="380"/>
    </location>
</feature>
<name>A0ABP0BBX2_9PEZI</name>
<dbReference type="PANTHER" id="PTHR46206:SF4">
    <property type="entry name" value="P450, PUTATIVE (EUROFUNG)-RELATED"/>
    <property type="match status" value="1"/>
</dbReference>